<keyword evidence="3" id="KW-1003">Cell membrane</keyword>
<accession>A0A6B0THJ0</accession>
<comment type="caution">
    <text evidence="7">The sequence shown here is derived from an EMBL/GenBank/DDBJ whole genome shotgun (WGS) entry which is preliminary data.</text>
</comment>
<dbReference type="Proteomes" id="UP000436016">
    <property type="component" value="Unassembled WGS sequence"/>
</dbReference>
<evidence type="ECO:0000313" key="8">
    <source>
        <dbReference type="Proteomes" id="UP000436016"/>
    </source>
</evidence>
<comment type="subcellular location">
    <subcellularLocation>
        <location evidence="1">Cell membrane</location>
        <topology evidence="1">Multi-pass membrane protein</topology>
    </subcellularLocation>
</comment>
<keyword evidence="8" id="KW-1185">Reference proteome</keyword>
<keyword evidence="4" id="KW-0812">Transmembrane</keyword>
<dbReference type="AlphaFoldDB" id="A0A6B0THJ0"/>
<evidence type="ECO:0000256" key="1">
    <source>
        <dbReference type="ARBA" id="ARBA00004651"/>
    </source>
</evidence>
<dbReference type="EMBL" id="WUWG01000001">
    <property type="protein sequence ID" value="MXU63877.1"/>
    <property type="molecule type" value="Genomic_DNA"/>
</dbReference>
<proteinExistence type="inferred from homology"/>
<protein>
    <submittedName>
        <fullName evidence="7">Sodium:proton antiporter</fullName>
    </submittedName>
</protein>
<evidence type="ECO:0000256" key="2">
    <source>
        <dbReference type="ARBA" id="ARBA00006228"/>
    </source>
</evidence>
<evidence type="ECO:0000313" key="7">
    <source>
        <dbReference type="EMBL" id="MXU63877.1"/>
    </source>
</evidence>
<gene>
    <name evidence="7" type="ORF">GSH16_00355</name>
</gene>
<dbReference type="PANTHER" id="PTHR34584:SF1">
    <property type="entry name" value="NA(+)_H(+) ANTIPORTER SUBUNIT E1"/>
    <property type="match status" value="1"/>
</dbReference>
<evidence type="ECO:0000256" key="3">
    <source>
        <dbReference type="ARBA" id="ARBA00022475"/>
    </source>
</evidence>
<reference evidence="7 8" key="1">
    <citation type="submission" date="2019-12" db="EMBL/GenBank/DDBJ databases">
        <title>Strain KN286 was isolated from seawater, which was collected from Caroline Seamount in the tropical western Pacific.</title>
        <authorList>
            <person name="Wang Q."/>
        </authorList>
    </citation>
    <scope>NUCLEOTIDE SEQUENCE [LARGE SCALE GENOMIC DNA]</scope>
    <source>
        <strain evidence="7 8">KN286</strain>
    </source>
</reference>
<dbReference type="GO" id="GO:0008324">
    <property type="term" value="F:monoatomic cation transmembrane transporter activity"/>
    <property type="evidence" value="ECO:0007669"/>
    <property type="project" value="InterPro"/>
</dbReference>
<evidence type="ECO:0000256" key="4">
    <source>
        <dbReference type="ARBA" id="ARBA00022692"/>
    </source>
</evidence>
<organism evidence="7 8">
    <name type="scientific">Oceanomicrobium pacificus</name>
    <dbReference type="NCBI Taxonomy" id="2692916"/>
    <lineage>
        <taxon>Bacteria</taxon>
        <taxon>Pseudomonadati</taxon>
        <taxon>Pseudomonadota</taxon>
        <taxon>Alphaproteobacteria</taxon>
        <taxon>Rhodobacterales</taxon>
        <taxon>Paracoccaceae</taxon>
        <taxon>Oceanomicrobium</taxon>
    </lineage>
</organism>
<dbReference type="GO" id="GO:0005886">
    <property type="term" value="C:plasma membrane"/>
    <property type="evidence" value="ECO:0007669"/>
    <property type="project" value="UniProtKB-SubCell"/>
</dbReference>
<dbReference type="PANTHER" id="PTHR34584">
    <property type="entry name" value="NA(+)/H(+) ANTIPORTER SUBUNIT E1"/>
    <property type="match status" value="1"/>
</dbReference>
<dbReference type="RefSeq" id="WP_160850876.1">
    <property type="nucleotide sequence ID" value="NZ_WUWG01000001.1"/>
</dbReference>
<comment type="similarity">
    <text evidence="2">Belongs to the CPA3 antiporters (TC 2.A.63) subunit E family.</text>
</comment>
<dbReference type="Pfam" id="PF01899">
    <property type="entry name" value="MNHE"/>
    <property type="match status" value="1"/>
</dbReference>
<evidence type="ECO:0000256" key="6">
    <source>
        <dbReference type="ARBA" id="ARBA00023136"/>
    </source>
</evidence>
<dbReference type="InterPro" id="IPR002758">
    <property type="entry name" value="Cation_antiport_E"/>
</dbReference>
<name>A0A6B0THJ0_9RHOB</name>
<keyword evidence="5" id="KW-1133">Transmembrane helix</keyword>
<keyword evidence="6" id="KW-0472">Membrane</keyword>
<evidence type="ECO:0000256" key="5">
    <source>
        <dbReference type="ARBA" id="ARBA00022989"/>
    </source>
</evidence>
<sequence length="112" mass="12432">MSFFRRLLGTIRLTLYFLYDLLSSSVRIAYDVVTPSINSKPRLVVMPLDAKSDTEILLTANLISLTPGTLTVDVSEDRSCLLIHSMFDAKDNMDAVQPLKDGIEARVIGATR</sequence>